<reference evidence="1 2" key="1">
    <citation type="submission" date="2019-06" db="EMBL/GenBank/DDBJ databases">
        <title>Genome of Methylobacterium sp. 17Sr1-39.</title>
        <authorList>
            <person name="Seo T."/>
        </authorList>
    </citation>
    <scope>NUCLEOTIDE SEQUENCE [LARGE SCALE GENOMIC DNA]</scope>
    <source>
        <strain evidence="1 2">17Sr1-39</strain>
    </source>
</reference>
<proteinExistence type="predicted"/>
<gene>
    <name evidence="1" type="ORF">FF100_22175</name>
</gene>
<dbReference type="RefSeq" id="WP_139037935.1">
    <property type="nucleotide sequence ID" value="NZ_VDDA01000011.1"/>
</dbReference>
<dbReference type="AlphaFoldDB" id="A0A5C4LDP4"/>
<dbReference type="Proteomes" id="UP000305267">
    <property type="component" value="Unassembled WGS sequence"/>
</dbReference>
<accession>A0A5C4LDP4</accession>
<evidence type="ECO:0000313" key="2">
    <source>
        <dbReference type="Proteomes" id="UP000305267"/>
    </source>
</evidence>
<name>A0A5C4LDP4_9HYPH</name>
<protein>
    <submittedName>
        <fullName evidence="1">Uncharacterized protein</fullName>
    </submittedName>
</protein>
<dbReference type="EMBL" id="VDDA01000011">
    <property type="protein sequence ID" value="TNC10861.1"/>
    <property type="molecule type" value="Genomic_DNA"/>
</dbReference>
<comment type="caution">
    <text evidence="1">The sequence shown here is derived from an EMBL/GenBank/DDBJ whole genome shotgun (WGS) entry which is preliminary data.</text>
</comment>
<evidence type="ECO:0000313" key="1">
    <source>
        <dbReference type="EMBL" id="TNC10861.1"/>
    </source>
</evidence>
<organism evidence="1 2">
    <name type="scientific">Methylobacterium terricola</name>
    <dbReference type="NCBI Taxonomy" id="2583531"/>
    <lineage>
        <taxon>Bacteria</taxon>
        <taxon>Pseudomonadati</taxon>
        <taxon>Pseudomonadota</taxon>
        <taxon>Alphaproteobacteria</taxon>
        <taxon>Hyphomicrobiales</taxon>
        <taxon>Methylobacteriaceae</taxon>
        <taxon>Methylobacterium</taxon>
    </lineage>
</organism>
<sequence length="107" mass="12456">MTKAERKADNEWFNRTTTTDIMVSQGAHIGEVVYPYNRIQTIHQPGCEGSDFVLNRDNGSTWVEPLGSVLEWCIFNNIEVDQHPTMSIFRMTPQTDNAKFLVKMRWY</sequence>
<keyword evidence="2" id="KW-1185">Reference proteome</keyword>